<evidence type="ECO:0000256" key="2">
    <source>
        <dbReference type="ARBA" id="ARBA00022475"/>
    </source>
</evidence>
<organism evidence="8 9">
    <name type="scientific">Pseudarthrobacter psychrotolerans</name>
    <dbReference type="NCBI Taxonomy" id="2697569"/>
    <lineage>
        <taxon>Bacteria</taxon>
        <taxon>Bacillati</taxon>
        <taxon>Actinomycetota</taxon>
        <taxon>Actinomycetes</taxon>
        <taxon>Micrococcales</taxon>
        <taxon>Micrococcaceae</taxon>
        <taxon>Pseudarthrobacter</taxon>
    </lineage>
</organism>
<evidence type="ECO:0000313" key="9">
    <source>
        <dbReference type="Proteomes" id="UP000464186"/>
    </source>
</evidence>
<sequence>MENFDRGRCQASNTPARSLRPAGRVQQVWPAGFKESLRNGLRFDATPEFSKEGPLSLGRAPLEVLVGAWQIDWAALVLIVASGVLYGLGLRTAAANGSRWPWWRTAAFYLLGLGSLTVLTCGFPGVYSAELRWAFTLKISLLLFVVPLLLGLGKPITLARAALPPAGITRLNATLSHRLVRFFSNSMAAPLLGLALFSTFLTPFFYTLRTDPVAEAVLTVGVPLLGLLMALPIIEEADFHRSSAFITLEFVFVFIELLIDAVPGILLRLNGQVLDHITTVAASGAAWFPGALRDQQLAGDLLWFICEIVDLPLIILMFMRFSKSDKREARSFDDLTDQELDDLNAEHLKRGR</sequence>
<dbReference type="InterPro" id="IPR019108">
    <property type="entry name" value="Caa3_assmbl_CtaG-rel"/>
</dbReference>
<gene>
    <name evidence="8" type="ORF">GU243_16890</name>
</gene>
<feature type="transmembrane region" description="Helical" evidence="7">
    <location>
        <begin position="106"/>
        <end position="127"/>
    </location>
</feature>
<keyword evidence="3 7" id="KW-0812">Transmembrane</keyword>
<feature type="transmembrane region" description="Helical" evidence="7">
    <location>
        <begin position="187"/>
        <end position="206"/>
    </location>
</feature>
<keyword evidence="5 7" id="KW-0472">Membrane</keyword>
<name>A0A6P1NRX1_9MICC</name>
<evidence type="ECO:0000256" key="5">
    <source>
        <dbReference type="ARBA" id="ARBA00023136"/>
    </source>
</evidence>
<dbReference type="GO" id="GO:0005886">
    <property type="term" value="C:plasma membrane"/>
    <property type="evidence" value="ECO:0007669"/>
    <property type="project" value="UniProtKB-SubCell"/>
</dbReference>
<dbReference type="Pfam" id="PF09678">
    <property type="entry name" value="Caa3_CtaG"/>
    <property type="match status" value="1"/>
</dbReference>
<dbReference type="AlphaFoldDB" id="A0A6P1NRX1"/>
<keyword evidence="2" id="KW-1003">Cell membrane</keyword>
<dbReference type="Proteomes" id="UP000464186">
    <property type="component" value="Chromosome"/>
</dbReference>
<comment type="subcellular location">
    <subcellularLocation>
        <location evidence="1">Cell membrane</location>
        <topology evidence="1">Multi-pass membrane protein</topology>
    </subcellularLocation>
</comment>
<reference evidence="8 9" key="1">
    <citation type="submission" date="2020-01" db="EMBL/GenBank/DDBJ databases">
        <title>Pseudarthrobacter psychrotolerans sp. nov., isolated from antarctic soil.</title>
        <authorList>
            <person name="Shin Y."/>
            <person name="Park W."/>
        </authorList>
    </citation>
    <scope>NUCLEOTIDE SEQUENCE [LARGE SCALE GENOMIC DNA]</scope>
    <source>
        <strain evidence="8 9">YJ56</strain>
    </source>
</reference>
<evidence type="ECO:0000256" key="4">
    <source>
        <dbReference type="ARBA" id="ARBA00022989"/>
    </source>
</evidence>
<proteinExistence type="predicted"/>
<keyword evidence="4 7" id="KW-1133">Transmembrane helix</keyword>
<evidence type="ECO:0000313" key="8">
    <source>
        <dbReference type="EMBL" id="QHK21110.1"/>
    </source>
</evidence>
<keyword evidence="9" id="KW-1185">Reference proteome</keyword>
<feature type="transmembrane region" description="Helical" evidence="7">
    <location>
        <begin position="133"/>
        <end position="152"/>
    </location>
</feature>
<dbReference type="EMBL" id="CP047898">
    <property type="protein sequence ID" value="QHK21110.1"/>
    <property type="molecule type" value="Genomic_DNA"/>
</dbReference>
<dbReference type="KEGG" id="psey:GU243_16890"/>
<evidence type="ECO:0000256" key="6">
    <source>
        <dbReference type="SAM" id="MobiDB-lite"/>
    </source>
</evidence>
<evidence type="ECO:0000256" key="3">
    <source>
        <dbReference type="ARBA" id="ARBA00022692"/>
    </source>
</evidence>
<protein>
    <submittedName>
        <fullName evidence="8">Cytochrome c oxidase assembly protein</fullName>
    </submittedName>
</protein>
<feature type="region of interest" description="Disordered" evidence="6">
    <location>
        <begin position="1"/>
        <end position="23"/>
    </location>
</feature>
<evidence type="ECO:0000256" key="1">
    <source>
        <dbReference type="ARBA" id="ARBA00004651"/>
    </source>
</evidence>
<evidence type="ECO:0000256" key="7">
    <source>
        <dbReference type="SAM" id="Phobius"/>
    </source>
</evidence>
<feature type="transmembrane region" description="Helical" evidence="7">
    <location>
        <begin position="246"/>
        <end position="266"/>
    </location>
</feature>
<feature type="transmembrane region" description="Helical" evidence="7">
    <location>
        <begin position="212"/>
        <end position="234"/>
    </location>
</feature>
<accession>A0A6P1NRX1</accession>
<feature type="transmembrane region" description="Helical" evidence="7">
    <location>
        <begin position="73"/>
        <end position="94"/>
    </location>
</feature>